<sequence length="241" mass="26204">MGWAVTSWGQGMDKCSNRQQTSKQGQQSAGLTSLLGHHHPSHPRPSPPQACVTKRGSSRPLSEQSRVQLWLCAPSSQPAGAPRPPAPPLPPTEPGPPSLFPLLPAPGDPGPELWGRGARGFPGRWTRFPLKKPIRHGSILNRESPTDKKQKVERSTSHDFDPTDSSFKKTKSSSEESRSEIYGLVQRCVIIQKDDNGFGLTVSGDNPVFVQSVKEDGAAMRAGVQTGDRIIKVRKRLLGNL</sequence>
<reference evidence="3" key="1">
    <citation type="submission" date="2019-03" db="EMBL/GenBank/DDBJ databases">
        <title>Genome sequencing and reference-guided assembly of Black Bengal Goat (Capra hircus).</title>
        <authorList>
            <person name="Siddiki A.Z."/>
            <person name="Baten A."/>
            <person name="Billah M."/>
            <person name="Alam M.A.U."/>
            <person name="Shawrob K.S.M."/>
            <person name="Saha S."/>
            <person name="Chowdhury M."/>
            <person name="Rahman A.H."/>
            <person name="Stear M."/>
            <person name="Miah G."/>
            <person name="Das G.B."/>
            <person name="Hossain M.M."/>
            <person name="Kumkum M."/>
            <person name="Islam M.S."/>
            <person name="Mollah A.M."/>
            <person name="Ahsan A."/>
            <person name="Tusar F."/>
            <person name="Khan M.K.I."/>
        </authorList>
    </citation>
    <scope>NUCLEOTIDE SEQUENCE [LARGE SCALE GENOMIC DNA]</scope>
</reference>
<evidence type="ECO:0000256" key="1">
    <source>
        <dbReference type="SAM" id="MobiDB-lite"/>
    </source>
</evidence>
<dbReference type="Ensembl" id="ENSCHIT00010024566.1">
    <property type="protein sequence ID" value="ENSCHIP00010017509.1"/>
    <property type="gene ID" value="ENSCHIG00010011933.1"/>
</dbReference>
<dbReference type="AlphaFoldDB" id="A0A8C2PBN6"/>
<feature type="region of interest" description="Disordered" evidence="1">
    <location>
        <begin position="125"/>
        <end position="178"/>
    </location>
</feature>
<dbReference type="GO" id="GO:0007186">
    <property type="term" value="P:G protein-coupled receptor signaling pathway"/>
    <property type="evidence" value="ECO:0007669"/>
    <property type="project" value="TreeGrafter"/>
</dbReference>
<dbReference type="PROSITE" id="PS50106">
    <property type="entry name" value="PDZ"/>
    <property type="match status" value="1"/>
</dbReference>
<dbReference type="Gene3D" id="2.30.42.10">
    <property type="match status" value="1"/>
</dbReference>
<evidence type="ECO:0000313" key="3">
    <source>
        <dbReference type="Ensembl" id="ENSCHIP00010017509.1"/>
    </source>
</evidence>
<dbReference type="SUPFAM" id="SSF50156">
    <property type="entry name" value="PDZ domain-like"/>
    <property type="match status" value="1"/>
</dbReference>
<dbReference type="InterPro" id="IPR036034">
    <property type="entry name" value="PDZ_sf"/>
</dbReference>
<dbReference type="GO" id="GO:0005085">
    <property type="term" value="F:guanyl-nucleotide exchange factor activity"/>
    <property type="evidence" value="ECO:0007669"/>
    <property type="project" value="TreeGrafter"/>
</dbReference>
<feature type="region of interest" description="Disordered" evidence="1">
    <location>
        <begin position="1"/>
        <end position="111"/>
    </location>
</feature>
<dbReference type="Pfam" id="PF00595">
    <property type="entry name" value="PDZ"/>
    <property type="match status" value="1"/>
</dbReference>
<organism evidence="3">
    <name type="scientific">Capra hircus</name>
    <name type="common">Goat</name>
    <dbReference type="NCBI Taxonomy" id="9925"/>
    <lineage>
        <taxon>Eukaryota</taxon>
        <taxon>Metazoa</taxon>
        <taxon>Chordata</taxon>
        <taxon>Craniata</taxon>
        <taxon>Vertebrata</taxon>
        <taxon>Euteleostomi</taxon>
        <taxon>Mammalia</taxon>
        <taxon>Eutheria</taxon>
        <taxon>Laurasiatheria</taxon>
        <taxon>Artiodactyla</taxon>
        <taxon>Ruminantia</taxon>
        <taxon>Pecora</taxon>
        <taxon>Bovidae</taxon>
        <taxon>Caprinae</taxon>
        <taxon>Capra</taxon>
    </lineage>
</organism>
<dbReference type="PANTHER" id="PTHR45872:SF3">
    <property type="entry name" value="RHO GUANINE NUCLEOTIDE EXCHANGE FACTOR 12"/>
    <property type="match status" value="1"/>
</dbReference>
<dbReference type="GO" id="GO:0005737">
    <property type="term" value="C:cytoplasm"/>
    <property type="evidence" value="ECO:0007669"/>
    <property type="project" value="TreeGrafter"/>
</dbReference>
<feature type="compositionally biased region" description="Pro residues" evidence="1">
    <location>
        <begin position="81"/>
        <end position="109"/>
    </location>
</feature>
<dbReference type="GO" id="GO:0001664">
    <property type="term" value="F:G protein-coupled receptor binding"/>
    <property type="evidence" value="ECO:0007669"/>
    <property type="project" value="TreeGrafter"/>
</dbReference>
<proteinExistence type="predicted"/>
<protein>
    <recommendedName>
        <fullName evidence="2">PDZ domain-containing protein</fullName>
    </recommendedName>
</protein>
<feature type="domain" description="PDZ" evidence="2">
    <location>
        <begin position="188"/>
        <end position="241"/>
    </location>
</feature>
<reference evidence="3" key="2">
    <citation type="submission" date="2025-08" db="UniProtKB">
        <authorList>
            <consortium name="Ensembl"/>
        </authorList>
    </citation>
    <scope>IDENTIFICATION</scope>
</reference>
<evidence type="ECO:0000259" key="2">
    <source>
        <dbReference type="PROSITE" id="PS50106"/>
    </source>
</evidence>
<dbReference type="PANTHER" id="PTHR45872">
    <property type="entry name" value="RHO GUANINE NUCLEOTIDE EXCHANGE FACTOR 2, ISOFORM D"/>
    <property type="match status" value="1"/>
</dbReference>
<feature type="compositionally biased region" description="Polar residues" evidence="1">
    <location>
        <begin position="17"/>
        <end position="31"/>
    </location>
</feature>
<accession>A0A8C2PBN6</accession>
<feature type="compositionally biased region" description="Basic and acidic residues" evidence="1">
    <location>
        <begin position="144"/>
        <end position="161"/>
    </location>
</feature>
<dbReference type="InterPro" id="IPR001478">
    <property type="entry name" value="PDZ"/>
</dbReference>
<name>A0A8C2PBN6_CAPHI</name>